<dbReference type="InterPro" id="IPR050471">
    <property type="entry name" value="AB_hydrolase"/>
</dbReference>
<evidence type="ECO:0000259" key="1">
    <source>
        <dbReference type="Pfam" id="PF00561"/>
    </source>
</evidence>
<sequence>MFFTGASGFEEGYAKKDNLEIYYRDYGPSDGIPVLLVMGLGGQLTFWPPYMIKSLQDSGYRPIAYDNRDMGLSSRFNSNPTFLSNYLKYYLNMPIKSEYKLDDMANDAVMLLDYLNIKKCHVIGMSMGGMISQILVANHPDRFFSYTQIASMVSTPNPSNGPSFKVIRLLQERAFKNASKEERIDRAVRLVSTIGMKGYNYNTDEFRNEVGQSIDRSKDDTGFIRQMAAILSTKDRIKKVSNIKTSTLIIHGDIDPLVKPKNAFHANRLISNSELLMIENMGHLIEEPVFNKFKKELIQHLDKNC</sequence>
<dbReference type="EMBL" id="KT201083">
    <property type="protein sequence ID" value="ALS55941.1"/>
    <property type="molecule type" value="Genomic_DNA"/>
</dbReference>
<dbReference type="AlphaFoldDB" id="A0A0U2XTU2"/>
<dbReference type="InterPro" id="IPR029058">
    <property type="entry name" value="AB_hydrolase_fold"/>
</dbReference>
<protein>
    <submittedName>
        <fullName evidence="2">Putative hydrolase</fullName>
    </submittedName>
</protein>
<dbReference type="Pfam" id="PF00561">
    <property type="entry name" value="Abhydrolase_1"/>
    <property type="match status" value="1"/>
</dbReference>
<accession>A0A0U2XTU2</accession>
<reference evidence="2" key="1">
    <citation type="journal article" date="2016" name="ISME J.">
        <title>Functional metagenomic screen reveals new and diverse microbial rhodopsins.</title>
        <authorList>
            <person name="Pushkarev A."/>
            <person name="Beja O."/>
        </authorList>
    </citation>
    <scope>NUCLEOTIDE SEQUENCE</scope>
</reference>
<dbReference type="SUPFAM" id="SSF53474">
    <property type="entry name" value="alpha/beta-Hydrolases"/>
    <property type="match status" value="1"/>
</dbReference>
<feature type="domain" description="AB hydrolase-1" evidence="1">
    <location>
        <begin position="33"/>
        <end position="285"/>
    </location>
</feature>
<dbReference type="PANTHER" id="PTHR43433:SF5">
    <property type="entry name" value="AB HYDROLASE-1 DOMAIN-CONTAINING PROTEIN"/>
    <property type="match status" value="1"/>
</dbReference>
<proteinExistence type="predicted"/>
<dbReference type="PANTHER" id="PTHR43433">
    <property type="entry name" value="HYDROLASE, ALPHA/BETA FOLD FAMILY PROTEIN"/>
    <property type="match status" value="1"/>
</dbReference>
<keyword evidence="2" id="KW-0378">Hydrolase</keyword>
<dbReference type="GO" id="GO:0016787">
    <property type="term" value="F:hydrolase activity"/>
    <property type="evidence" value="ECO:0007669"/>
    <property type="project" value="UniProtKB-KW"/>
</dbReference>
<dbReference type="Gene3D" id="3.40.50.1820">
    <property type="entry name" value="alpha/beta hydrolase"/>
    <property type="match status" value="1"/>
</dbReference>
<name>A0A0U2XTU2_9BACT</name>
<organism evidence="2">
    <name type="scientific">uncultured bacterium EIL80E09</name>
    <dbReference type="NCBI Taxonomy" id="1768207"/>
    <lineage>
        <taxon>Bacteria</taxon>
        <taxon>environmental samples</taxon>
    </lineage>
</organism>
<dbReference type="InterPro" id="IPR000073">
    <property type="entry name" value="AB_hydrolase_1"/>
</dbReference>
<evidence type="ECO:0000313" key="2">
    <source>
        <dbReference type="EMBL" id="ALS55941.1"/>
    </source>
</evidence>